<feature type="region of interest" description="Disordered" evidence="8">
    <location>
        <begin position="1051"/>
        <end position="1071"/>
    </location>
</feature>
<proteinExistence type="inferred from homology"/>
<feature type="compositionally biased region" description="Basic and acidic residues" evidence="8">
    <location>
        <begin position="1281"/>
        <end position="1298"/>
    </location>
</feature>
<name>A0A096M619_POEFO</name>
<feature type="domain" description="Helicase C-terminal" evidence="10">
    <location>
        <begin position="407"/>
        <end position="567"/>
    </location>
</feature>
<dbReference type="Pfam" id="PF02732">
    <property type="entry name" value="ERCC4"/>
    <property type="match status" value="1"/>
</dbReference>
<dbReference type="Ensembl" id="ENSPFOT00000028765.1">
    <property type="protein sequence ID" value="ENSPFOP00000026860.1"/>
    <property type="gene ID" value="ENSPFOG00000002008.2"/>
</dbReference>
<feature type="region of interest" description="Disordered" evidence="8">
    <location>
        <begin position="585"/>
        <end position="622"/>
    </location>
</feature>
<comment type="subcellular location">
    <subcellularLocation>
        <location evidence="1">Nucleus</location>
    </subcellularLocation>
</comment>
<evidence type="ECO:0000256" key="6">
    <source>
        <dbReference type="ARBA" id="ARBA00022840"/>
    </source>
</evidence>
<dbReference type="InterPro" id="IPR001650">
    <property type="entry name" value="Helicase_C-like"/>
</dbReference>
<dbReference type="GO" id="GO:0043138">
    <property type="term" value="F:3'-5' DNA helicase activity"/>
    <property type="evidence" value="ECO:0007669"/>
    <property type="project" value="InterPro"/>
</dbReference>
<feature type="region of interest" description="Disordered" evidence="8">
    <location>
        <begin position="1593"/>
        <end position="1644"/>
    </location>
</feature>
<feature type="compositionally biased region" description="Polar residues" evidence="8">
    <location>
        <begin position="1707"/>
        <end position="1717"/>
    </location>
</feature>
<dbReference type="Proteomes" id="UP000028760">
    <property type="component" value="Unassembled WGS sequence"/>
</dbReference>
<dbReference type="PANTHER" id="PTHR14025">
    <property type="entry name" value="FANCONI ANEMIA GROUP M FANCM FAMILY MEMBER"/>
    <property type="match status" value="1"/>
</dbReference>
<dbReference type="InterPro" id="IPR014001">
    <property type="entry name" value="Helicase_ATP-bd"/>
</dbReference>
<dbReference type="InterPro" id="IPR011335">
    <property type="entry name" value="Restrct_endonuc-II-like"/>
</dbReference>
<dbReference type="GO" id="GO:0000400">
    <property type="term" value="F:four-way junction DNA binding"/>
    <property type="evidence" value="ECO:0007669"/>
    <property type="project" value="TreeGrafter"/>
</dbReference>
<comment type="similarity">
    <text evidence="2">Belongs to the DEAD box helicase family. DEAH subfamily. FANCM sub-subfamily.</text>
</comment>
<feature type="domain" description="Helicase ATP-binding" evidence="9">
    <location>
        <begin position="28"/>
        <end position="196"/>
    </location>
</feature>
<dbReference type="InterPro" id="IPR011545">
    <property type="entry name" value="DEAD/DEAH_box_helicase_dom"/>
</dbReference>
<dbReference type="PROSITE" id="PS51192">
    <property type="entry name" value="HELICASE_ATP_BIND_1"/>
    <property type="match status" value="1"/>
</dbReference>
<evidence type="ECO:0000256" key="7">
    <source>
        <dbReference type="ARBA" id="ARBA00023242"/>
    </source>
</evidence>
<feature type="compositionally biased region" description="Polar residues" evidence="8">
    <location>
        <begin position="1218"/>
        <end position="1237"/>
    </location>
</feature>
<dbReference type="GO" id="GO:0045003">
    <property type="term" value="P:double-strand break repair via synthesis-dependent strand annealing"/>
    <property type="evidence" value="ECO:0007669"/>
    <property type="project" value="TreeGrafter"/>
</dbReference>
<dbReference type="InterPro" id="IPR039686">
    <property type="entry name" value="FANCM/Mph1-like_ID"/>
</dbReference>
<dbReference type="SUPFAM" id="SSF52540">
    <property type="entry name" value="P-loop containing nucleoside triphosphate hydrolases"/>
    <property type="match status" value="1"/>
</dbReference>
<dbReference type="InterPro" id="IPR044749">
    <property type="entry name" value="FANCM_DEXDc"/>
</dbReference>
<evidence type="ECO:0000259" key="10">
    <source>
        <dbReference type="PROSITE" id="PS51194"/>
    </source>
</evidence>
<dbReference type="CDD" id="cd18801">
    <property type="entry name" value="SF2_C_FANCM_Hef"/>
    <property type="match status" value="1"/>
</dbReference>
<dbReference type="SMART" id="SM00891">
    <property type="entry name" value="ERCC4"/>
    <property type="match status" value="1"/>
</dbReference>
<dbReference type="GO" id="GO:0016787">
    <property type="term" value="F:hydrolase activity"/>
    <property type="evidence" value="ECO:0007669"/>
    <property type="project" value="UniProtKB-KW"/>
</dbReference>
<accession>A0A096M619</accession>
<keyword evidence="6" id="KW-0067">ATP-binding</keyword>
<dbReference type="EMBL" id="AYCK01008732">
    <property type="status" value="NOT_ANNOTATED_CDS"/>
    <property type="molecule type" value="Genomic_DNA"/>
</dbReference>
<feature type="region of interest" description="Disordered" evidence="8">
    <location>
        <begin position="926"/>
        <end position="987"/>
    </location>
</feature>
<dbReference type="Pfam" id="PF00271">
    <property type="entry name" value="Helicase_C"/>
    <property type="match status" value="1"/>
</dbReference>
<evidence type="ECO:0000256" key="2">
    <source>
        <dbReference type="ARBA" id="ARBA00009889"/>
    </source>
</evidence>
<dbReference type="Gene3D" id="3.40.50.300">
    <property type="entry name" value="P-loop containing nucleotide triphosphate hydrolases"/>
    <property type="match status" value="2"/>
</dbReference>
<dbReference type="GO" id="GO:0036297">
    <property type="term" value="P:interstrand cross-link repair"/>
    <property type="evidence" value="ECO:0007669"/>
    <property type="project" value="TreeGrafter"/>
</dbReference>
<protein>
    <recommendedName>
        <fullName evidence="13">FA complementation group M</fullName>
    </recommendedName>
</protein>
<evidence type="ECO:0000259" key="9">
    <source>
        <dbReference type="PROSITE" id="PS51192"/>
    </source>
</evidence>
<dbReference type="InterPro" id="IPR027417">
    <property type="entry name" value="P-loop_NTPase"/>
</dbReference>
<evidence type="ECO:0000256" key="8">
    <source>
        <dbReference type="SAM" id="MobiDB-lite"/>
    </source>
</evidence>
<dbReference type="SUPFAM" id="SSF52980">
    <property type="entry name" value="Restriction endonuclease-like"/>
    <property type="match status" value="1"/>
</dbReference>
<evidence type="ECO:0000313" key="12">
    <source>
        <dbReference type="Proteomes" id="UP000028760"/>
    </source>
</evidence>
<feature type="compositionally biased region" description="Low complexity" evidence="8">
    <location>
        <begin position="1718"/>
        <end position="1738"/>
    </location>
</feature>
<dbReference type="InterPro" id="IPR031879">
    <property type="entry name" value="FANCM-MHF-bd"/>
</dbReference>
<dbReference type="PANTHER" id="PTHR14025:SF20">
    <property type="entry name" value="FANCONI ANEMIA GROUP M PROTEIN"/>
    <property type="match status" value="1"/>
</dbReference>
<feature type="compositionally biased region" description="Polar residues" evidence="8">
    <location>
        <begin position="612"/>
        <end position="622"/>
    </location>
</feature>
<feature type="compositionally biased region" description="Acidic residues" evidence="8">
    <location>
        <begin position="1452"/>
        <end position="1472"/>
    </location>
</feature>
<reference evidence="11" key="3">
    <citation type="submission" date="2025-09" db="UniProtKB">
        <authorList>
            <consortium name="Ensembl"/>
        </authorList>
    </citation>
    <scope>IDENTIFICATION</scope>
</reference>
<dbReference type="SMART" id="SM00487">
    <property type="entry name" value="DEXDc"/>
    <property type="match status" value="1"/>
</dbReference>
<keyword evidence="3" id="KW-0547">Nucleotide-binding</keyword>
<dbReference type="Gene3D" id="3.40.50.10130">
    <property type="match status" value="1"/>
</dbReference>
<dbReference type="FunFam" id="3.40.50.300:FF:000861">
    <property type="entry name" value="Fanconi anemia, complementation group M"/>
    <property type="match status" value="1"/>
</dbReference>
<dbReference type="GO" id="GO:0004518">
    <property type="term" value="F:nuclease activity"/>
    <property type="evidence" value="ECO:0007669"/>
    <property type="project" value="InterPro"/>
</dbReference>
<evidence type="ECO:0000256" key="4">
    <source>
        <dbReference type="ARBA" id="ARBA00022801"/>
    </source>
</evidence>
<dbReference type="SMART" id="SM00490">
    <property type="entry name" value="HELICc"/>
    <property type="match status" value="1"/>
</dbReference>
<keyword evidence="4" id="KW-0378">Hydrolase</keyword>
<sequence length="1978" mass="222808">HLPGFDSSSADVWIYPTNYPIRDYQLKISEASLFQNTLVCLPTGLGKTFIASVVMYNFYRWYPAGKIVFMAPTKPLVAQQIEACYKVMGIPQDHMAELTGSTAAKQRQEVWKSKRVFFLTPQVMVNDLSRETCPAKEIKCVVIDEAHKALGNHAYCQVIRQLSSQTLQFRVLALSATPGGDTKSVQSVISNLLISHIELRSEESPDIQAHSHQRSVEKVVVPLGEKLSYHQTRYLQVLEKFMSRLVQSRVMGHKDLRTLSKYQLILARDQFRKNPPPHIKGSHQGVLEGDFALCISLYHGYELLTQMGLRSLFFYIQGIMDGSREMSRAKNELQRTPTFMVLYQEMETMFLTPPDGTWHGTFITNFCSNCSVFGFGPFIYSHPKLEKLEEVVLQHFNAWAQSSAETNVSDADGVSTRVMIFSSFRESVQEIASMLNRHAPLIRVMTFMGQASAGKGVKGFTQKEQLEVVHRFRQGGFNTLVSTCVGEEGLDIGEVDLIVCFDAQKSPIRLVQRMGRTGRKRQGRIVVILTEGREERTYNQSQSNKRSVYKSITGNRNGFRMYPSSPRMLPEGVNPQLHKMHITSGQFDHKESSRRSVRGRRSHAEGRASLIHPQNESSTSDGFLSRTEYSLWSSTMRLEEHENIISVFVKKEESSRDKPSCRELSLWEWRHWQHKPLPFHAVDHSLRCRHFTAVMQLIDGMRDESEVSKHQFEDNFFCLINHENNSKTIASQKISLSVSWESHILKLRNPRQWPSVAITFFPFFVSPWQRHMISDGLSAELRKNNFIKKQKDKKLHVSNSKDNATKKDNKIFQIIKYRGNKRYIFFLLCNYSCEINKKLFAVSGSAADLLLTKETTNIVLNKSIQNLQQTDAGFEADPPSRHKNLVFEPKVILGFGIFRHNVKNKQCELQKVGKIYSRVKKFTEHLPPPVLGSDREPSDPWGSHFSRITSRSKEAEMEDAASRSIPEKRRLPDEQADSPSHNSDDDCVVVDQTLRDPANPDDVPEVAELLSRSPPSPENILEAGRTLTRLPPSPQLGVQPFPVRFSLEVDDEDDVEGGSKDGEPDSPTWDEVFEDENIRYDRKATDLRSVDDAEECVSMDADCAIEDGVDAQMDESMDLFEDDDSITAQATIDDEGIEKISKDEDKDCTEILIAPNKTPSSDIRLNIHNSAEDHYNKASFLAKANPEPLDSSHDLFSVNFDLGYSLEDSEDEAEVEVTSPSPKKQAESAVSNSSTPRRSFAGLFRESKSSSQMDNWKSKAEELPSPVTLLGPRPMLLSRIAEPDSSRAKQKPAEDDSLQKPILAGESSPHPDVQSKWGALKSHKSSFLTKEEYCVLYYQCFSLAECCSDSEEEVVLLRRRHHKVNPLSSPEVSKILSDVDSPVAVKKNRPSVLNTVSPRKVADPGGWGSRQSFIQRPAMFISCTVPLNSDLAVVALCQNPRGQKARQFLDEEAELSEDDEGADVSSDEEDSADLDRSLEGFVVDNMHLSQGLNDSEMRGVYLKSVRSPAVRGKFKMSYKNHQNMDIFSQVPEMDETYAEDSFVVGSDEEDGESNEEEPEDVELLPDVSLTDGRRQYATRRRIFLHKARAGLETDARTQPAAEQRTRTKRSRVICLNESSEEETEEVGKNQNPDPSGQKRASSAYASVASKVSLLSKEQSEEQQHERYRQRLENEHLLSDELDFAEQEPTSITKEQMLILIIKFDQQPDVTTGGNNKEGSPSASSAAQGSAPQDPVPAVTEPPPPPLPGSVSILMDSRSTGGMVELVMSLRQRHGADVHVCSLDSNYFIVSNRMAVMRQSQSDLAAMQNRKRLAERLSNMQGLFERVCLIVEKDRSKQGEVSRPFQRTRYYDNTLVALVRAGIRLLWSDGAEESAGLLVDLAKLESRKGQGIAVPLKVKGQRREEALQMYLSLPSVSHVHALNLLHNFSSVAQLMNSSVESIQKGGCMSRSRAEEIYRFLRRSCDCTLFTKTPKAGKIG</sequence>
<reference evidence="11" key="2">
    <citation type="submission" date="2025-08" db="UniProtKB">
        <authorList>
            <consortium name="Ensembl"/>
        </authorList>
    </citation>
    <scope>IDENTIFICATION</scope>
</reference>
<evidence type="ECO:0000256" key="3">
    <source>
        <dbReference type="ARBA" id="ARBA00022741"/>
    </source>
</evidence>
<reference evidence="12" key="1">
    <citation type="submission" date="2013-10" db="EMBL/GenBank/DDBJ databases">
        <authorList>
            <person name="Schartl M."/>
            <person name="Warren W."/>
        </authorList>
    </citation>
    <scope>NUCLEOTIDE SEQUENCE [LARGE SCALE GENOMIC DNA]</scope>
    <source>
        <strain evidence="12">female</strain>
    </source>
</reference>
<dbReference type="Pfam" id="PF00270">
    <property type="entry name" value="DEAD"/>
    <property type="match status" value="1"/>
</dbReference>
<dbReference type="Gene3D" id="1.20.1320.20">
    <property type="entry name" value="hef helicase domain"/>
    <property type="match status" value="1"/>
</dbReference>
<dbReference type="Pfam" id="PF16783">
    <property type="entry name" value="FANCM-MHF_bd"/>
    <property type="match status" value="1"/>
</dbReference>
<dbReference type="GeneTree" id="ENSGT00940000156480"/>
<evidence type="ECO:0000256" key="5">
    <source>
        <dbReference type="ARBA" id="ARBA00022806"/>
    </source>
</evidence>
<organism evidence="11 12">
    <name type="scientific">Poecilia formosa</name>
    <name type="common">Amazon molly</name>
    <name type="synonym">Limia formosa</name>
    <dbReference type="NCBI Taxonomy" id="48698"/>
    <lineage>
        <taxon>Eukaryota</taxon>
        <taxon>Metazoa</taxon>
        <taxon>Chordata</taxon>
        <taxon>Craniata</taxon>
        <taxon>Vertebrata</taxon>
        <taxon>Euteleostomi</taxon>
        <taxon>Actinopterygii</taxon>
        <taxon>Neopterygii</taxon>
        <taxon>Teleostei</taxon>
        <taxon>Neoteleostei</taxon>
        <taxon>Acanthomorphata</taxon>
        <taxon>Ovalentaria</taxon>
        <taxon>Atherinomorphae</taxon>
        <taxon>Cyprinodontiformes</taxon>
        <taxon>Poeciliidae</taxon>
        <taxon>Poeciliinae</taxon>
        <taxon>Poecilia</taxon>
    </lineage>
</organism>
<dbReference type="SUPFAM" id="SSF47781">
    <property type="entry name" value="RuvA domain 2-like"/>
    <property type="match status" value="1"/>
</dbReference>
<dbReference type="GO" id="GO:0005634">
    <property type="term" value="C:nucleus"/>
    <property type="evidence" value="ECO:0007669"/>
    <property type="project" value="UniProtKB-SubCell"/>
</dbReference>
<dbReference type="InterPro" id="IPR006166">
    <property type="entry name" value="ERCC4_domain"/>
</dbReference>
<dbReference type="GO" id="GO:0005524">
    <property type="term" value="F:ATP binding"/>
    <property type="evidence" value="ECO:0007669"/>
    <property type="project" value="UniProtKB-KW"/>
</dbReference>
<dbReference type="PROSITE" id="PS51194">
    <property type="entry name" value="HELICASE_CTER"/>
    <property type="match status" value="1"/>
</dbReference>
<dbReference type="Gene3D" id="1.10.150.20">
    <property type="entry name" value="5' to 3' exonuclease, C-terminal subdomain"/>
    <property type="match status" value="1"/>
</dbReference>
<keyword evidence="5" id="KW-0347">Helicase</keyword>
<evidence type="ECO:0000313" key="11">
    <source>
        <dbReference type="Ensembl" id="ENSPFOP00000026860.1"/>
    </source>
</evidence>
<dbReference type="GO" id="GO:0009378">
    <property type="term" value="F:four-way junction helicase activity"/>
    <property type="evidence" value="ECO:0007669"/>
    <property type="project" value="TreeGrafter"/>
</dbReference>
<feature type="region of interest" description="Disordered" evidence="8">
    <location>
        <begin position="1209"/>
        <end position="1316"/>
    </location>
</feature>
<dbReference type="CDD" id="cd12091">
    <property type="entry name" value="FANCM_ID"/>
    <property type="match status" value="1"/>
</dbReference>
<evidence type="ECO:0008006" key="13">
    <source>
        <dbReference type="Google" id="ProtNLM"/>
    </source>
</evidence>
<feature type="region of interest" description="Disordered" evidence="8">
    <location>
        <begin position="1452"/>
        <end position="1473"/>
    </location>
</feature>
<keyword evidence="12" id="KW-1185">Reference proteome</keyword>
<dbReference type="CDD" id="cd18033">
    <property type="entry name" value="DEXDc_FANCM"/>
    <property type="match status" value="1"/>
</dbReference>
<dbReference type="InterPro" id="IPR010994">
    <property type="entry name" value="RuvA_2-like"/>
</dbReference>
<feature type="region of interest" description="Disordered" evidence="8">
    <location>
        <begin position="1707"/>
        <end position="1751"/>
    </location>
</feature>
<keyword evidence="7" id="KW-0539">Nucleus</keyword>
<evidence type="ECO:0000256" key="1">
    <source>
        <dbReference type="ARBA" id="ARBA00004123"/>
    </source>
</evidence>